<evidence type="ECO:0000256" key="14">
    <source>
        <dbReference type="PIRSR" id="PIRSR006769-1"/>
    </source>
</evidence>
<dbReference type="GO" id="GO:0008835">
    <property type="term" value="F:diaminohydroxyphosphoribosylaminopyrimidine deaminase activity"/>
    <property type="evidence" value="ECO:0007669"/>
    <property type="project" value="UniProtKB-EC"/>
</dbReference>
<feature type="binding site" evidence="15">
    <location>
        <position position="187"/>
    </location>
    <ligand>
        <name>substrate</name>
    </ligand>
</feature>
<dbReference type="InterPro" id="IPR002734">
    <property type="entry name" value="RibDG_C"/>
</dbReference>
<evidence type="ECO:0000313" key="18">
    <source>
        <dbReference type="EMBL" id="ABG57495.1"/>
    </source>
</evidence>
<evidence type="ECO:0000256" key="4">
    <source>
        <dbReference type="ARBA" id="ARBA00005259"/>
    </source>
</evidence>
<feature type="binding site" evidence="15">
    <location>
        <position position="210"/>
    </location>
    <ligand>
        <name>substrate</name>
    </ligand>
</feature>
<evidence type="ECO:0000256" key="6">
    <source>
        <dbReference type="ARBA" id="ARBA00022619"/>
    </source>
</evidence>
<dbReference type="CDD" id="cd01284">
    <property type="entry name" value="Riboflavin_deaminase-reductase"/>
    <property type="match status" value="1"/>
</dbReference>
<dbReference type="Gene3D" id="3.40.140.10">
    <property type="entry name" value="Cytidine Deaminase, domain 2"/>
    <property type="match status" value="1"/>
</dbReference>
<feature type="binding site" evidence="16">
    <location>
        <position position="78"/>
    </location>
    <ligand>
        <name>Zn(2+)</name>
        <dbReference type="ChEBI" id="CHEBI:29105"/>
        <note>catalytic</note>
    </ligand>
</feature>
<dbReference type="Proteomes" id="UP000001822">
    <property type="component" value="Chromosome"/>
</dbReference>
<dbReference type="SUPFAM" id="SSF53597">
    <property type="entry name" value="Dihydrofolate reductase-like"/>
    <property type="match status" value="1"/>
</dbReference>
<dbReference type="Gene3D" id="3.40.430.10">
    <property type="entry name" value="Dihydrofolate Reductase, subunit A"/>
    <property type="match status" value="1"/>
</dbReference>
<protein>
    <recommendedName>
        <fullName evidence="13">Riboflavin biosynthesis protein RibD</fullName>
    </recommendedName>
    <domain>
        <recommendedName>
            <fullName evidence="13">Diaminohydroxyphosphoribosylaminopyrimidine deaminase</fullName>
            <shortName evidence="13">DRAP deaminase</shortName>
            <ecNumber evidence="13">3.5.4.26</ecNumber>
        </recommendedName>
        <alternativeName>
            <fullName evidence="13">Riboflavin-specific deaminase</fullName>
        </alternativeName>
    </domain>
    <domain>
        <recommendedName>
            <fullName evidence="13">5-amino-6-(5-phosphoribosylamino)uracil reductase</fullName>
            <ecNumber evidence="13">1.1.1.193</ecNumber>
        </recommendedName>
        <alternativeName>
            <fullName evidence="13">HTP reductase</fullName>
        </alternativeName>
    </domain>
</protein>
<feature type="binding site" evidence="15">
    <location>
        <position position="157"/>
    </location>
    <ligand>
        <name>NADP(+)</name>
        <dbReference type="ChEBI" id="CHEBI:58349"/>
    </ligand>
</feature>
<name>A0A6N4SML3_CYTH3</name>
<organism evidence="18 19">
    <name type="scientific">Cytophaga hutchinsonii (strain ATCC 33406 / DSM 1761 / CIP 103989 / NBRC 15051 / NCIMB 9469 / D465)</name>
    <dbReference type="NCBI Taxonomy" id="269798"/>
    <lineage>
        <taxon>Bacteria</taxon>
        <taxon>Pseudomonadati</taxon>
        <taxon>Bacteroidota</taxon>
        <taxon>Cytophagia</taxon>
        <taxon>Cytophagales</taxon>
        <taxon>Cytophagaceae</taxon>
        <taxon>Cytophaga</taxon>
    </lineage>
</organism>
<dbReference type="InterPro" id="IPR050765">
    <property type="entry name" value="Riboflavin_Biosynth_HTPR"/>
</dbReference>
<comment type="catalytic activity">
    <reaction evidence="13">
        <text>5-amino-6-(5-phospho-D-ribitylamino)uracil + NADP(+) = 5-amino-6-(5-phospho-D-ribosylamino)uracil + NADPH + H(+)</text>
        <dbReference type="Rhea" id="RHEA:17845"/>
        <dbReference type="ChEBI" id="CHEBI:15378"/>
        <dbReference type="ChEBI" id="CHEBI:57783"/>
        <dbReference type="ChEBI" id="CHEBI:58349"/>
        <dbReference type="ChEBI" id="CHEBI:58421"/>
        <dbReference type="ChEBI" id="CHEBI:58453"/>
        <dbReference type="EC" id="1.1.1.193"/>
    </reaction>
</comment>
<evidence type="ECO:0000256" key="15">
    <source>
        <dbReference type="PIRSR" id="PIRSR006769-2"/>
    </source>
</evidence>
<dbReference type="EC" id="3.5.4.26" evidence="13"/>
<comment type="pathway">
    <text evidence="2 13">Cofactor biosynthesis; riboflavin biosynthesis; 5-amino-6-(D-ribitylamino)uracil from GTP: step 2/4.</text>
</comment>
<evidence type="ECO:0000256" key="1">
    <source>
        <dbReference type="ARBA" id="ARBA00002151"/>
    </source>
</evidence>
<feature type="domain" description="CMP/dCMP-type deaminase" evidence="17">
    <location>
        <begin position="2"/>
        <end position="117"/>
    </location>
</feature>
<dbReference type="PANTHER" id="PTHR38011:SF7">
    <property type="entry name" value="2,5-DIAMINO-6-RIBOSYLAMINO-4(3H)-PYRIMIDINONE 5'-PHOSPHATE REDUCTASE"/>
    <property type="match status" value="1"/>
</dbReference>
<dbReference type="PROSITE" id="PS00903">
    <property type="entry name" value="CYT_DCMP_DEAMINASES_1"/>
    <property type="match status" value="1"/>
</dbReference>
<keyword evidence="6 13" id="KW-0686">Riboflavin biosynthesis</keyword>
<dbReference type="EC" id="1.1.1.193" evidence="13"/>
<feature type="binding site" evidence="16">
    <location>
        <position position="87"/>
    </location>
    <ligand>
        <name>Zn(2+)</name>
        <dbReference type="ChEBI" id="CHEBI:29105"/>
        <note>catalytic</note>
    </ligand>
</feature>
<dbReference type="AlphaFoldDB" id="A0A6N4SML3"/>
<dbReference type="KEGG" id="chu:CHU_0203"/>
<dbReference type="GO" id="GO:0008270">
    <property type="term" value="F:zinc ion binding"/>
    <property type="evidence" value="ECO:0007669"/>
    <property type="project" value="InterPro"/>
</dbReference>
<dbReference type="PANTHER" id="PTHR38011">
    <property type="entry name" value="DIHYDROFOLATE REDUCTASE FAMILY PROTEIN (AFU_ORTHOLOGUE AFUA_8G06820)"/>
    <property type="match status" value="1"/>
</dbReference>
<dbReference type="NCBIfam" id="TIGR00326">
    <property type="entry name" value="eubact_ribD"/>
    <property type="match status" value="1"/>
</dbReference>
<dbReference type="EMBL" id="CP000383">
    <property type="protein sequence ID" value="ABG57495.1"/>
    <property type="molecule type" value="Genomic_DNA"/>
</dbReference>
<comment type="cofactor">
    <cofactor evidence="13 16">
        <name>Zn(2+)</name>
        <dbReference type="ChEBI" id="CHEBI:29105"/>
    </cofactor>
    <text evidence="13 16">Binds 1 zinc ion.</text>
</comment>
<dbReference type="Pfam" id="PF01872">
    <property type="entry name" value="RibD_C"/>
    <property type="match status" value="1"/>
</dbReference>
<evidence type="ECO:0000256" key="12">
    <source>
        <dbReference type="ARBA" id="ARBA00023268"/>
    </source>
</evidence>
<dbReference type="GO" id="GO:0008703">
    <property type="term" value="F:5-amino-6-(5-phosphoribosylamino)uracil reductase activity"/>
    <property type="evidence" value="ECO:0007669"/>
    <property type="project" value="UniProtKB-EC"/>
</dbReference>
<dbReference type="GO" id="GO:0009231">
    <property type="term" value="P:riboflavin biosynthetic process"/>
    <property type="evidence" value="ECO:0007669"/>
    <property type="project" value="UniProtKB-UniPathway"/>
</dbReference>
<dbReference type="PIRSF" id="PIRSF006769">
    <property type="entry name" value="RibD"/>
    <property type="match status" value="1"/>
</dbReference>
<evidence type="ECO:0000313" key="19">
    <source>
        <dbReference type="Proteomes" id="UP000001822"/>
    </source>
</evidence>
<dbReference type="FunFam" id="3.40.140.10:FF:000025">
    <property type="entry name" value="Riboflavin biosynthesis protein RibD"/>
    <property type="match status" value="1"/>
</dbReference>
<dbReference type="Pfam" id="PF00383">
    <property type="entry name" value="dCMP_cyt_deam_1"/>
    <property type="match status" value="1"/>
</dbReference>
<feature type="binding site" evidence="15">
    <location>
        <position position="285"/>
    </location>
    <ligand>
        <name>substrate</name>
    </ligand>
</feature>
<dbReference type="PROSITE" id="PS51747">
    <property type="entry name" value="CYT_DCMP_DEAMINASES_2"/>
    <property type="match status" value="1"/>
</dbReference>
<dbReference type="InterPro" id="IPR004794">
    <property type="entry name" value="Eubact_RibD"/>
</dbReference>
<feature type="binding site" evidence="16">
    <location>
        <position position="51"/>
    </location>
    <ligand>
        <name>Zn(2+)</name>
        <dbReference type="ChEBI" id="CHEBI:29105"/>
        <note>catalytic</note>
    </ligand>
</feature>
<keyword evidence="7 13" id="KW-0479">Metal-binding</keyword>
<comment type="similarity">
    <text evidence="5 13">In the C-terminal section; belongs to the HTP reductase family.</text>
</comment>
<feature type="binding site" evidence="15">
    <location>
        <position position="173"/>
    </location>
    <ligand>
        <name>NADP(+)</name>
        <dbReference type="ChEBI" id="CHEBI:58349"/>
    </ligand>
</feature>
<evidence type="ECO:0000259" key="17">
    <source>
        <dbReference type="PROSITE" id="PS51747"/>
    </source>
</evidence>
<evidence type="ECO:0000256" key="3">
    <source>
        <dbReference type="ARBA" id="ARBA00004910"/>
    </source>
</evidence>
<feature type="binding site" evidence="15">
    <location>
        <position position="199"/>
    </location>
    <ligand>
        <name>NADP(+)</name>
        <dbReference type="ChEBI" id="CHEBI:58349"/>
    </ligand>
</feature>
<feature type="binding site" evidence="15">
    <location>
        <position position="171"/>
    </location>
    <ligand>
        <name>substrate</name>
    </ligand>
</feature>
<sequence length="352" mass="40111">MDSDERYMRRALELAMLGSGHVSSNPMVGCVVVKDGHIIGEGYHEKFGQPHAEVHAIQSVPDKSLLEGSTLYVNLEPCSHYGKTPPCSHLIVDYKIARVVFANIDPNPLVAGAGFEYLMSNGIEVIQGVLEEEGRELNRRFFTYIENKRPYIILKWAETADGFIAKENFDSKWISNELSRKLVHKWRTEEDVVLIGTNTALYDNPRLNVRDWTGRNPVRAFIDKQLQVPVGAHLLDGSQETICYNYHEQDVRNLVEYVKVDPLDDMIDVIAEDMYVRKHLSILVEGGTQLLKSFLKKGLWDEIRIFRSPNEFGAGIESPIVRAKAFSQEMILDDTLIVYRNKIKEYDASLHT</sequence>
<keyword evidence="10 13" id="KW-0521">NADP</keyword>
<evidence type="ECO:0000256" key="7">
    <source>
        <dbReference type="ARBA" id="ARBA00022723"/>
    </source>
</evidence>
<dbReference type="UniPathway" id="UPA00275">
    <property type="reaction ID" value="UER00401"/>
</dbReference>
<comment type="catalytic activity">
    <reaction evidence="13">
        <text>2,5-diamino-6-hydroxy-4-(5-phosphoribosylamino)-pyrimidine + H2O + H(+) = 5-amino-6-(5-phospho-D-ribosylamino)uracil + NH4(+)</text>
        <dbReference type="Rhea" id="RHEA:21868"/>
        <dbReference type="ChEBI" id="CHEBI:15377"/>
        <dbReference type="ChEBI" id="CHEBI:15378"/>
        <dbReference type="ChEBI" id="CHEBI:28938"/>
        <dbReference type="ChEBI" id="CHEBI:58453"/>
        <dbReference type="ChEBI" id="CHEBI:58614"/>
        <dbReference type="EC" id="3.5.4.26"/>
    </reaction>
</comment>
<dbReference type="InterPro" id="IPR024072">
    <property type="entry name" value="DHFR-like_dom_sf"/>
</dbReference>
<keyword evidence="9 13" id="KW-0862">Zinc</keyword>
<keyword evidence="12" id="KW-0511">Multifunctional enzyme</keyword>
<evidence type="ECO:0000256" key="2">
    <source>
        <dbReference type="ARBA" id="ARBA00004882"/>
    </source>
</evidence>
<feature type="binding site" evidence="15">
    <location>
        <begin position="287"/>
        <end position="293"/>
    </location>
    <ligand>
        <name>NADP(+)</name>
        <dbReference type="ChEBI" id="CHEBI:58349"/>
    </ligand>
</feature>
<reference evidence="18 19" key="1">
    <citation type="journal article" date="2007" name="Appl. Environ. Microbiol.">
        <title>Genome sequence of the cellulolytic gliding bacterium Cytophaga hutchinsonii.</title>
        <authorList>
            <person name="Xie G."/>
            <person name="Bruce D.C."/>
            <person name="Challacombe J.F."/>
            <person name="Chertkov O."/>
            <person name="Detter J.C."/>
            <person name="Gilna P."/>
            <person name="Han C.S."/>
            <person name="Lucas S."/>
            <person name="Misra M."/>
            <person name="Myers G.L."/>
            <person name="Richardson P."/>
            <person name="Tapia R."/>
            <person name="Thayer N."/>
            <person name="Thompson L.S."/>
            <person name="Brettin T.S."/>
            <person name="Henrissat B."/>
            <person name="Wilson D.B."/>
            <person name="McBride M.J."/>
        </authorList>
    </citation>
    <scope>NUCLEOTIDE SEQUENCE [LARGE SCALE GENOMIC DNA]</scope>
    <source>
        <strain evidence="19">ATCC 33406 / DSM 1761 / CIP 103989 / NBRC 15051 / NCIMB 9469 / D465</strain>
    </source>
</reference>
<evidence type="ECO:0000256" key="13">
    <source>
        <dbReference type="PIRNR" id="PIRNR006769"/>
    </source>
</evidence>
<keyword evidence="19" id="KW-1185">Reference proteome</keyword>
<evidence type="ECO:0000256" key="10">
    <source>
        <dbReference type="ARBA" id="ARBA00022857"/>
    </source>
</evidence>
<dbReference type="InterPro" id="IPR016193">
    <property type="entry name" value="Cytidine_deaminase-like"/>
</dbReference>
<keyword evidence="11 13" id="KW-0560">Oxidoreductase</keyword>
<comment type="pathway">
    <text evidence="3 13">Cofactor biosynthesis; riboflavin biosynthesis; 5-amino-6-(D-ribitylamino)uracil from GTP: step 3/4.</text>
</comment>
<comment type="similarity">
    <text evidence="4 13">In the N-terminal section; belongs to the cytidine and deoxycytidylate deaminase family.</text>
</comment>
<evidence type="ECO:0000256" key="16">
    <source>
        <dbReference type="PIRSR" id="PIRSR006769-3"/>
    </source>
</evidence>
<dbReference type="InterPro" id="IPR002125">
    <property type="entry name" value="CMP_dCMP_dom"/>
</dbReference>
<dbReference type="SUPFAM" id="SSF53927">
    <property type="entry name" value="Cytidine deaminase-like"/>
    <property type="match status" value="1"/>
</dbReference>
<dbReference type="InterPro" id="IPR016192">
    <property type="entry name" value="APOBEC/CMP_deaminase_Zn-bd"/>
</dbReference>
<evidence type="ECO:0000256" key="11">
    <source>
        <dbReference type="ARBA" id="ARBA00023002"/>
    </source>
</evidence>
<feature type="binding site" evidence="15">
    <location>
        <position position="207"/>
    </location>
    <ligand>
        <name>substrate</name>
    </ligand>
</feature>
<comment type="function">
    <text evidence="1 13">Converts 2,5-diamino-6-(ribosylamino)-4(3h)-pyrimidinone 5'-phosphate into 5-amino-6-(ribosylamino)-2,4(1h,3h)-pyrimidinedione 5'-phosphate.</text>
</comment>
<feature type="active site" description="Proton donor" evidence="14">
    <location>
        <position position="53"/>
    </location>
</feature>
<gene>
    <name evidence="18" type="primary">ribD</name>
    <name evidence="18" type="ordered locus">CHU_0203</name>
</gene>
<dbReference type="OrthoDB" id="9800865at2"/>
<dbReference type="RefSeq" id="WP_011583611.1">
    <property type="nucleotide sequence ID" value="NC_008255.1"/>
</dbReference>
<evidence type="ECO:0000256" key="5">
    <source>
        <dbReference type="ARBA" id="ARBA00007417"/>
    </source>
</evidence>
<feature type="binding site" evidence="15">
    <location>
        <position position="203"/>
    </location>
    <ligand>
        <name>substrate</name>
    </ligand>
</feature>
<evidence type="ECO:0000256" key="9">
    <source>
        <dbReference type="ARBA" id="ARBA00022833"/>
    </source>
</evidence>
<keyword evidence="8 13" id="KW-0378">Hydrolase</keyword>
<evidence type="ECO:0000256" key="8">
    <source>
        <dbReference type="ARBA" id="ARBA00022801"/>
    </source>
</evidence>
<proteinExistence type="inferred from homology"/>
<accession>A0A6N4SML3</accession>